<feature type="domain" description="SPRY-associated" evidence="1">
    <location>
        <begin position="17"/>
        <end position="42"/>
    </location>
</feature>
<dbReference type="InterPro" id="IPR006574">
    <property type="entry name" value="PRY"/>
</dbReference>
<dbReference type="AlphaFoldDB" id="A0A0E9RP43"/>
<dbReference type="EMBL" id="GBXM01078392">
    <property type="protein sequence ID" value="JAH30185.1"/>
    <property type="molecule type" value="Transcribed_RNA"/>
</dbReference>
<evidence type="ECO:0000313" key="2">
    <source>
        <dbReference type="EMBL" id="JAH30185.1"/>
    </source>
</evidence>
<protein>
    <recommendedName>
        <fullName evidence="1">SPRY-associated domain-containing protein</fullName>
    </recommendedName>
</protein>
<dbReference type="Pfam" id="PF13765">
    <property type="entry name" value="PRY"/>
    <property type="match status" value="1"/>
</dbReference>
<proteinExistence type="predicted"/>
<name>A0A0E9RP43_ANGAN</name>
<reference evidence="2" key="2">
    <citation type="journal article" date="2015" name="Fish Shellfish Immunol.">
        <title>Early steps in the European eel (Anguilla anguilla)-Vibrio vulnificus interaction in the gills: Role of the RtxA13 toxin.</title>
        <authorList>
            <person name="Callol A."/>
            <person name="Pajuelo D."/>
            <person name="Ebbesson L."/>
            <person name="Teles M."/>
            <person name="MacKenzie S."/>
            <person name="Amaro C."/>
        </authorList>
    </citation>
    <scope>NUCLEOTIDE SEQUENCE</scope>
</reference>
<evidence type="ECO:0000259" key="1">
    <source>
        <dbReference type="Pfam" id="PF13765"/>
    </source>
</evidence>
<sequence>MVNVFPSVFHIYCLAPVILDPNTMSPWVCLSDDLTYVRHTEVKITGS</sequence>
<dbReference type="InterPro" id="IPR013320">
    <property type="entry name" value="ConA-like_dom_sf"/>
</dbReference>
<organism evidence="2">
    <name type="scientific">Anguilla anguilla</name>
    <name type="common">European freshwater eel</name>
    <name type="synonym">Muraena anguilla</name>
    <dbReference type="NCBI Taxonomy" id="7936"/>
    <lineage>
        <taxon>Eukaryota</taxon>
        <taxon>Metazoa</taxon>
        <taxon>Chordata</taxon>
        <taxon>Craniata</taxon>
        <taxon>Vertebrata</taxon>
        <taxon>Euteleostomi</taxon>
        <taxon>Actinopterygii</taxon>
        <taxon>Neopterygii</taxon>
        <taxon>Teleostei</taxon>
        <taxon>Anguilliformes</taxon>
        <taxon>Anguillidae</taxon>
        <taxon>Anguilla</taxon>
    </lineage>
</organism>
<dbReference type="SUPFAM" id="SSF49899">
    <property type="entry name" value="Concanavalin A-like lectins/glucanases"/>
    <property type="match status" value="1"/>
</dbReference>
<accession>A0A0E9RP43</accession>
<reference evidence="2" key="1">
    <citation type="submission" date="2014-11" db="EMBL/GenBank/DDBJ databases">
        <authorList>
            <person name="Amaro Gonzalez C."/>
        </authorList>
    </citation>
    <scope>NUCLEOTIDE SEQUENCE</scope>
</reference>